<name>A0A9W8XHE0_9PLEO</name>
<accession>A0A9W8XHE0</accession>
<gene>
    <name evidence="1" type="ORF">N0V89_008778</name>
</gene>
<organism evidence="1 2">
    <name type="scientific">Didymosphaeria variabile</name>
    <dbReference type="NCBI Taxonomy" id="1932322"/>
    <lineage>
        <taxon>Eukaryota</taxon>
        <taxon>Fungi</taxon>
        <taxon>Dikarya</taxon>
        <taxon>Ascomycota</taxon>
        <taxon>Pezizomycotina</taxon>
        <taxon>Dothideomycetes</taxon>
        <taxon>Pleosporomycetidae</taxon>
        <taxon>Pleosporales</taxon>
        <taxon>Massarineae</taxon>
        <taxon>Didymosphaeriaceae</taxon>
        <taxon>Didymosphaeria</taxon>
    </lineage>
</organism>
<dbReference type="Proteomes" id="UP001140513">
    <property type="component" value="Unassembled WGS sequence"/>
</dbReference>
<dbReference type="GeneID" id="80912308"/>
<evidence type="ECO:0000313" key="1">
    <source>
        <dbReference type="EMBL" id="KAJ4350157.1"/>
    </source>
</evidence>
<dbReference type="OrthoDB" id="62952at2759"/>
<dbReference type="EMBL" id="JAPEUX010000006">
    <property type="protein sequence ID" value="KAJ4350157.1"/>
    <property type="molecule type" value="Genomic_DNA"/>
</dbReference>
<evidence type="ECO:0000313" key="2">
    <source>
        <dbReference type="Proteomes" id="UP001140513"/>
    </source>
</evidence>
<proteinExistence type="predicted"/>
<keyword evidence="2" id="KW-1185">Reference proteome</keyword>
<comment type="caution">
    <text evidence="1">The sequence shown here is derived from an EMBL/GenBank/DDBJ whole genome shotgun (WGS) entry which is preliminary data.</text>
</comment>
<reference evidence="1" key="1">
    <citation type="submission" date="2022-10" db="EMBL/GenBank/DDBJ databases">
        <title>Tapping the CABI collections for fungal endophytes: first genome assemblies for Collariella, Neodidymelliopsis, Ascochyta clinopodiicola, Didymella pomorum, Didymosphaeria variabile, Neocosmospora piperis and Neocucurbitaria cava.</title>
        <authorList>
            <person name="Hill R."/>
        </authorList>
    </citation>
    <scope>NUCLEOTIDE SEQUENCE</scope>
    <source>
        <strain evidence="1">IMI 356815</strain>
    </source>
</reference>
<dbReference type="AlphaFoldDB" id="A0A9W8XHE0"/>
<dbReference type="RefSeq" id="XP_056069087.1">
    <property type="nucleotide sequence ID" value="XM_056217531.1"/>
</dbReference>
<protein>
    <submittedName>
        <fullName evidence="1">Uncharacterized protein</fullName>
    </submittedName>
</protein>
<sequence>MSMMALRRNPYRKCKIEEVVETPVAGQECKKSRRSCTIEVPPMRPAAKIQRVAQSLYYEAKDQFYHCNYFAMSLDNFPATTLEMPTGWDCSRIKKMHLELQLKDAQRMNSYIDWTSLFAQFPSLVHLRIVPSFHPRYYEWARLELEDWKRAHFIFRAFFRELLASIPEQLTWKLGQSMDPQEHMQLEGRAPVAKKVLWDMYSELGTRRGRCRETAQVIDFAQR</sequence>